<dbReference type="PANTHER" id="PTHR30055:SF226">
    <property type="entry name" value="HTH-TYPE TRANSCRIPTIONAL REGULATOR PKSA"/>
    <property type="match status" value="1"/>
</dbReference>
<reference evidence="5" key="1">
    <citation type="journal article" date="2019" name="Int. J. Syst. Evol. Microbiol.">
        <title>The Global Catalogue of Microorganisms (GCM) 10K type strain sequencing project: providing services to taxonomists for standard genome sequencing and annotation.</title>
        <authorList>
            <consortium name="The Broad Institute Genomics Platform"/>
            <consortium name="The Broad Institute Genome Sequencing Center for Infectious Disease"/>
            <person name="Wu L."/>
            <person name="Ma J."/>
        </authorList>
    </citation>
    <scope>NUCLEOTIDE SEQUENCE [LARGE SCALE GENOMIC DNA]</scope>
    <source>
        <strain evidence="5">CCUG 59778</strain>
    </source>
</reference>
<dbReference type="InterPro" id="IPR041490">
    <property type="entry name" value="KstR2_TetR_C"/>
</dbReference>
<keyword evidence="5" id="KW-1185">Reference proteome</keyword>
<gene>
    <name evidence="4" type="ORF">ACFPM7_22025</name>
</gene>
<dbReference type="RefSeq" id="WP_378249592.1">
    <property type="nucleotide sequence ID" value="NZ_JBHSKF010000012.1"/>
</dbReference>
<dbReference type="EMBL" id="JBHSKF010000012">
    <property type="protein sequence ID" value="MFC5289739.1"/>
    <property type="molecule type" value="Genomic_DNA"/>
</dbReference>
<name>A0ABW0EUD4_9PSEU</name>
<evidence type="ECO:0000313" key="5">
    <source>
        <dbReference type="Proteomes" id="UP001596157"/>
    </source>
</evidence>
<sequence>MTDSPRRYSGRDAAERSADRRQRLLAAALDLYGTDGYATTPIDRLCAAAKVSTRHFYQEFTGKEAVLIALHSAITTEALTATATALDGAPAEPVSERLVAAMRAYLRTVTSDVHRVRVSFVEVVGASPAVERIRLEYREAIVAVIEREGREAVSRGEIADRDFRFAGLALIGAINSVVYDWYLTAGSEKSTEQLEAAVITLATTLLTG</sequence>
<dbReference type="SUPFAM" id="SSF48498">
    <property type="entry name" value="Tetracyclin repressor-like, C-terminal domain"/>
    <property type="match status" value="1"/>
</dbReference>
<accession>A0ABW0EUD4</accession>
<proteinExistence type="predicted"/>
<organism evidence="4 5">
    <name type="scientific">Actinokineospora guangxiensis</name>
    <dbReference type="NCBI Taxonomy" id="1490288"/>
    <lineage>
        <taxon>Bacteria</taxon>
        <taxon>Bacillati</taxon>
        <taxon>Actinomycetota</taxon>
        <taxon>Actinomycetes</taxon>
        <taxon>Pseudonocardiales</taxon>
        <taxon>Pseudonocardiaceae</taxon>
        <taxon>Actinokineospora</taxon>
    </lineage>
</organism>
<feature type="domain" description="HTH tetR-type" evidence="3">
    <location>
        <begin position="18"/>
        <end position="78"/>
    </location>
</feature>
<dbReference type="PROSITE" id="PS50977">
    <property type="entry name" value="HTH_TETR_2"/>
    <property type="match status" value="1"/>
</dbReference>
<evidence type="ECO:0000313" key="4">
    <source>
        <dbReference type="EMBL" id="MFC5289739.1"/>
    </source>
</evidence>
<dbReference type="Pfam" id="PF00440">
    <property type="entry name" value="TetR_N"/>
    <property type="match status" value="1"/>
</dbReference>
<evidence type="ECO:0000256" key="2">
    <source>
        <dbReference type="PROSITE-ProRule" id="PRU00335"/>
    </source>
</evidence>
<comment type="caution">
    <text evidence="4">The sequence shown here is derived from an EMBL/GenBank/DDBJ whole genome shotgun (WGS) entry which is preliminary data.</text>
</comment>
<dbReference type="Gene3D" id="1.10.10.60">
    <property type="entry name" value="Homeodomain-like"/>
    <property type="match status" value="1"/>
</dbReference>
<keyword evidence="1 2" id="KW-0238">DNA-binding</keyword>
<dbReference type="InterPro" id="IPR001647">
    <property type="entry name" value="HTH_TetR"/>
</dbReference>
<dbReference type="InterPro" id="IPR009057">
    <property type="entry name" value="Homeodomain-like_sf"/>
</dbReference>
<dbReference type="InterPro" id="IPR050109">
    <property type="entry name" value="HTH-type_TetR-like_transc_reg"/>
</dbReference>
<feature type="DNA-binding region" description="H-T-H motif" evidence="2">
    <location>
        <begin position="41"/>
        <end position="60"/>
    </location>
</feature>
<dbReference type="SUPFAM" id="SSF46689">
    <property type="entry name" value="Homeodomain-like"/>
    <property type="match status" value="1"/>
</dbReference>
<evidence type="ECO:0000256" key="1">
    <source>
        <dbReference type="ARBA" id="ARBA00023125"/>
    </source>
</evidence>
<evidence type="ECO:0000259" key="3">
    <source>
        <dbReference type="PROSITE" id="PS50977"/>
    </source>
</evidence>
<dbReference type="Proteomes" id="UP001596157">
    <property type="component" value="Unassembled WGS sequence"/>
</dbReference>
<dbReference type="Gene3D" id="1.10.357.10">
    <property type="entry name" value="Tetracycline Repressor, domain 2"/>
    <property type="match status" value="1"/>
</dbReference>
<dbReference type="InterPro" id="IPR036271">
    <property type="entry name" value="Tet_transcr_reg_TetR-rel_C_sf"/>
</dbReference>
<dbReference type="Pfam" id="PF17932">
    <property type="entry name" value="TetR_C_24"/>
    <property type="match status" value="1"/>
</dbReference>
<dbReference type="PANTHER" id="PTHR30055">
    <property type="entry name" value="HTH-TYPE TRANSCRIPTIONAL REGULATOR RUTR"/>
    <property type="match status" value="1"/>
</dbReference>
<protein>
    <submittedName>
        <fullName evidence="4">TetR/AcrR family transcriptional regulator</fullName>
    </submittedName>
</protein>